<dbReference type="InterPro" id="IPR003115">
    <property type="entry name" value="ParB_N"/>
</dbReference>
<accession>A0A0G0WVG3</accession>
<evidence type="ECO:0000313" key="3">
    <source>
        <dbReference type="EMBL" id="KKS16715.1"/>
    </source>
</evidence>
<comment type="caution">
    <text evidence="3">The sequence shown here is derived from an EMBL/GenBank/DDBJ whole genome shotgun (WGS) entry which is preliminary data.</text>
</comment>
<sequence>MAEEVIQLDINQLQPNPLQPRGAITPESLVDLVDSIREHGILEPLVVAKTPAGFQIIAGERRWRAS</sequence>
<evidence type="ECO:0000313" key="4">
    <source>
        <dbReference type="Proteomes" id="UP000033969"/>
    </source>
</evidence>
<dbReference type="SMART" id="SM00470">
    <property type="entry name" value="ParB"/>
    <property type="match status" value="1"/>
</dbReference>
<dbReference type="Pfam" id="PF02195">
    <property type="entry name" value="ParB_N"/>
    <property type="match status" value="1"/>
</dbReference>
<gene>
    <name evidence="3" type="ORF">UU74_C0034G0001</name>
</gene>
<dbReference type="GO" id="GO:0003677">
    <property type="term" value="F:DNA binding"/>
    <property type="evidence" value="ECO:0007669"/>
    <property type="project" value="InterPro"/>
</dbReference>
<evidence type="ECO:0000259" key="2">
    <source>
        <dbReference type="SMART" id="SM00470"/>
    </source>
</evidence>
<dbReference type="NCBIfam" id="TIGR00180">
    <property type="entry name" value="parB_part"/>
    <property type="match status" value="1"/>
</dbReference>
<protein>
    <submittedName>
        <fullName evidence="3">ParB-like protein partition protein</fullName>
    </submittedName>
</protein>
<feature type="domain" description="ParB-like N-terminal" evidence="2">
    <location>
        <begin position="6"/>
        <end position="66"/>
    </location>
</feature>
<reference evidence="3 4" key="1">
    <citation type="journal article" date="2015" name="Nature">
        <title>rRNA introns, odd ribosomes, and small enigmatic genomes across a large radiation of phyla.</title>
        <authorList>
            <person name="Brown C.T."/>
            <person name="Hug L.A."/>
            <person name="Thomas B.C."/>
            <person name="Sharon I."/>
            <person name="Castelle C.J."/>
            <person name="Singh A."/>
            <person name="Wilkins M.J."/>
            <person name="Williams K.H."/>
            <person name="Banfield J.F."/>
        </authorList>
    </citation>
    <scope>NUCLEOTIDE SEQUENCE [LARGE SCALE GENOMIC DNA]</scope>
</reference>
<organism evidence="3 4">
    <name type="scientific">Candidatus Woesebacteria bacterium GW2011_GWA1_41_7</name>
    <dbReference type="NCBI Taxonomy" id="1618556"/>
    <lineage>
        <taxon>Bacteria</taxon>
        <taxon>Candidatus Woeseibacteriota</taxon>
    </lineage>
</organism>
<dbReference type="AlphaFoldDB" id="A0A0G0WVG3"/>
<feature type="non-terminal residue" evidence="3">
    <location>
        <position position="66"/>
    </location>
</feature>
<dbReference type="InterPro" id="IPR036086">
    <property type="entry name" value="ParB/Sulfiredoxin_sf"/>
</dbReference>
<comment type="similarity">
    <text evidence="1">Belongs to the ParB family.</text>
</comment>
<dbReference type="GO" id="GO:0005694">
    <property type="term" value="C:chromosome"/>
    <property type="evidence" value="ECO:0007669"/>
    <property type="project" value="TreeGrafter"/>
</dbReference>
<dbReference type="PANTHER" id="PTHR33375">
    <property type="entry name" value="CHROMOSOME-PARTITIONING PROTEIN PARB-RELATED"/>
    <property type="match status" value="1"/>
</dbReference>
<dbReference type="InterPro" id="IPR004437">
    <property type="entry name" value="ParB/RepB/Spo0J"/>
</dbReference>
<evidence type="ECO:0000256" key="1">
    <source>
        <dbReference type="ARBA" id="ARBA00006295"/>
    </source>
</evidence>
<dbReference type="PANTHER" id="PTHR33375:SF1">
    <property type="entry name" value="CHROMOSOME-PARTITIONING PROTEIN PARB-RELATED"/>
    <property type="match status" value="1"/>
</dbReference>
<dbReference type="SUPFAM" id="SSF110849">
    <property type="entry name" value="ParB/Sulfiredoxin"/>
    <property type="match status" value="1"/>
</dbReference>
<dbReference type="InterPro" id="IPR050336">
    <property type="entry name" value="Chromosome_partition/occlusion"/>
</dbReference>
<dbReference type="GO" id="GO:0007059">
    <property type="term" value="P:chromosome segregation"/>
    <property type="evidence" value="ECO:0007669"/>
    <property type="project" value="TreeGrafter"/>
</dbReference>
<proteinExistence type="inferred from homology"/>
<name>A0A0G0WVG3_9BACT</name>
<dbReference type="Proteomes" id="UP000033969">
    <property type="component" value="Unassembled WGS sequence"/>
</dbReference>
<dbReference type="Gene3D" id="3.90.1530.10">
    <property type="entry name" value="Conserved hypothetical protein from pyrococcus furiosus pfu- 392566-001, ParB domain"/>
    <property type="match status" value="1"/>
</dbReference>
<dbReference type="EMBL" id="LCBU01000034">
    <property type="protein sequence ID" value="KKS16715.1"/>
    <property type="molecule type" value="Genomic_DNA"/>
</dbReference>